<protein>
    <recommendedName>
        <fullName evidence="4">Transposase Tc1-like domain-containing protein</fullName>
    </recommendedName>
</protein>
<feature type="transmembrane region" description="Helical" evidence="1">
    <location>
        <begin position="7"/>
        <end position="25"/>
    </location>
</feature>
<evidence type="ECO:0008006" key="4">
    <source>
        <dbReference type="Google" id="ProtNLM"/>
    </source>
</evidence>
<keyword evidence="1" id="KW-1133">Transmembrane helix</keyword>
<comment type="caution">
    <text evidence="2">The sequence shown here is derived from an EMBL/GenBank/DDBJ whole genome shotgun (WGS) entry which is preliminary data.</text>
</comment>
<name>A0A8X6SEY3_TRICX</name>
<keyword evidence="1" id="KW-0472">Membrane</keyword>
<evidence type="ECO:0000256" key="1">
    <source>
        <dbReference type="SAM" id="Phobius"/>
    </source>
</evidence>
<sequence length="417" mass="47494">MGVKSKHCLEITLLIIVIIHIFSGYTDPSSSPNLNPCDFWLWLFLKAHVCREGIRTLPDLKASIILHVAEIPPFGSARYSSTVGPFSCRPSRERSCGGPCESGYLQSSVDPEVHMVLTSTNIYSRAKELICRTWVVPPVHPWFFQRHPGSAISFKGSRDHLKRSPEDVLGPGVPKDVIFTKTRPTTLSTDQSSRRQPHRKKCTRTANCFIARQPGTGSTFTRAPVSFRTIRRRLTEGHLGSRRPLRVLPFMPTHRRLRLDWLRARGKWTEAEWNQAVFSHESRYNLSSDDNRVRVWRPHGERLNPAFALQRRTTPTADVMVWGVIAYNIRLSLVLIRSTMTAQRYVHDIMQPHVLPLMQWLPGSIFQCNNAQPLRQGCHKTVFALLLPFIDLPESQICLQSSISGINWDGKLGIPRI</sequence>
<keyword evidence="3" id="KW-1185">Reference proteome</keyword>
<evidence type="ECO:0000313" key="3">
    <source>
        <dbReference type="Proteomes" id="UP000887159"/>
    </source>
</evidence>
<dbReference type="GO" id="GO:0003676">
    <property type="term" value="F:nucleic acid binding"/>
    <property type="evidence" value="ECO:0007669"/>
    <property type="project" value="InterPro"/>
</dbReference>
<reference evidence="2" key="1">
    <citation type="submission" date="2020-08" db="EMBL/GenBank/DDBJ databases">
        <title>Multicomponent nature underlies the extraordinary mechanical properties of spider dragline silk.</title>
        <authorList>
            <person name="Kono N."/>
            <person name="Nakamura H."/>
            <person name="Mori M."/>
            <person name="Yoshida Y."/>
            <person name="Ohtoshi R."/>
            <person name="Malay A.D."/>
            <person name="Moran D.A.P."/>
            <person name="Tomita M."/>
            <person name="Numata K."/>
            <person name="Arakawa K."/>
        </authorList>
    </citation>
    <scope>NUCLEOTIDE SEQUENCE</scope>
</reference>
<dbReference type="AlphaFoldDB" id="A0A8X6SEY3"/>
<keyword evidence="1" id="KW-0812">Transmembrane</keyword>
<dbReference type="Proteomes" id="UP000887159">
    <property type="component" value="Unassembled WGS sequence"/>
</dbReference>
<organism evidence="2 3">
    <name type="scientific">Trichonephila clavipes</name>
    <name type="common">Golden silk orbweaver</name>
    <name type="synonym">Nephila clavipes</name>
    <dbReference type="NCBI Taxonomy" id="2585209"/>
    <lineage>
        <taxon>Eukaryota</taxon>
        <taxon>Metazoa</taxon>
        <taxon>Ecdysozoa</taxon>
        <taxon>Arthropoda</taxon>
        <taxon>Chelicerata</taxon>
        <taxon>Arachnida</taxon>
        <taxon>Araneae</taxon>
        <taxon>Araneomorphae</taxon>
        <taxon>Entelegynae</taxon>
        <taxon>Araneoidea</taxon>
        <taxon>Nephilidae</taxon>
        <taxon>Trichonephila</taxon>
    </lineage>
</organism>
<dbReference type="Gene3D" id="3.30.420.10">
    <property type="entry name" value="Ribonuclease H-like superfamily/Ribonuclease H"/>
    <property type="match status" value="2"/>
</dbReference>
<proteinExistence type="predicted"/>
<accession>A0A8X6SEY3</accession>
<gene>
    <name evidence="2" type="primary">NCL1_25785</name>
    <name evidence="2" type="ORF">TNCV_2580091</name>
</gene>
<evidence type="ECO:0000313" key="2">
    <source>
        <dbReference type="EMBL" id="GFY07977.1"/>
    </source>
</evidence>
<dbReference type="InterPro" id="IPR036397">
    <property type="entry name" value="RNaseH_sf"/>
</dbReference>
<dbReference type="EMBL" id="BMAU01021279">
    <property type="protein sequence ID" value="GFY07977.1"/>
    <property type="molecule type" value="Genomic_DNA"/>
</dbReference>